<accession>A0ACC1TT54</accession>
<evidence type="ECO:0000313" key="1">
    <source>
        <dbReference type="EMBL" id="KAJ3807660.1"/>
    </source>
</evidence>
<dbReference type="EMBL" id="MU795286">
    <property type="protein sequence ID" value="KAJ3807660.1"/>
    <property type="molecule type" value="Genomic_DNA"/>
</dbReference>
<keyword evidence="2" id="KW-1185">Reference proteome</keyword>
<protein>
    <submittedName>
        <fullName evidence="1">Uncharacterized protein</fullName>
    </submittedName>
</protein>
<dbReference type="Proteomes" id="UP001163835">
    <property type="component" value="Unassembled WGS sequence"/>
</dbReference>
<reference evidence="1" key="1">
    <citation type="submission" date="2022-09" db="EMBL/GenBank/DDBJ databases">
        <title>A Global Phylogenomic Analysis of the Shiitake Genus Lentinula.</title>
        <authorList>
            <consortium name="DOE Joint Genome Institute"/>
            <person name="Sierra-Patev S."/>
            <person name="Min B."/>
            <person name="Naranjo-Ortiz M."/>
            <person name="Looney B."/>
            <person name="Konkel Z."/>
            <person name="Slot J.C."/>
            <person name="Sakamoto Y."/>
            <person name="Steenwyk J.L."/>
            <person name="Rokas A."/>
            <person name="Carro J."/>
            <person name="Camarero S."/>
            <person name="Ferreira P."/>
            <person name="Molpeceres G."/>
            <person name="Ruiz-Duenas F.J."/>
            <person name="Serrano A."/>
            <person name="Henrissat B."/>
            <person name="Drula E."/>
            <person name="Hughes K.W."/>
            <person name="Mata J.L."/>
            <person name="Ishikawa N.K."/>
            <person name="Vargas-Isla R."/>
            <person name="Ushijima S."/>
            <person name="Smith C.A."/>
            <person name="Ahrendt S."/>
            <person name="Andreopoulos W."/>
            <person name="He G."/>
            <person name="Labutti K."/>
            <person name="Lipzen A."/>
            <person name="Ng V."/>
            <person name="Riley R."/>
            <person name="Sandor L."/>
            <person name="Barry K."/>
            <person name="Martinez A.T."/>
            <person name="Xiao Y."/>
            <person name="Gibbons J.G."/>
            <person name="Terashima K."/>
            <person name="Grigoriev I.V."/>
            <person name="Hibbett D.S."/>
        </authorList>
    </citation>
    <scope>NUCLEOTIDE SEQUENCE</scope>
    <source>
        <strain evidence="1">TMI1499</strain>
    </source>
</reference>
<sequence length="249" mass="28325">MQKLDHELDQASELGSACKRKVSKADRRARVAAANAAQRKSTINPPPSTISNSDKEDDNKENDVEVLKAEKAEVERNAENLQKKAGSIITNKRSQKVSETIYNAIGVDARLSANEARYFMLNGSGIRKPELDKPLEALRYLRAAMDADQEQLLPGQERTYVDKAKETLSRIISDKKIDKSSQGMIFLSKIYLFRVLRRLGEEKDAQKHEQWLIKWLKRNSHCLPELTFVEIFTTYMNIKEDTVWAAKSG</sequence>
<name>A0ACC1TT54_9AGAR</name>
<organism evidence="1 2">
    <name type="scientific">Lentinula aff. lateritia</name>
    <dbReference type="NCBI Taxonomy" id="2804960"/>
    <lineage>
        <taxon>Eukaryota</taxon>
        <taxon>Fungi</taxon>
        <taxon>Dikarya</taxon>
        <taxon>Basidiomycota</taxon>
        <taxon>Agaricomycotina</taxon>
        <taxon>Agaricomycetes</taxon>
        <taxon>Agaricomycetidae</taxon>
        <taxon>Agaricales</taxon>
        <taxon>Marasmiineae</taxon>
        <taxon>Omphalotaceae</taxon>
        <taxon>Lentinula</taxon>
    </lineage>
</organism>
<evidence type="ECO:0000313" key="2">
    <source>
        <dbReference type="Proteomes" id="UP001163835"/>
    </source>
</evidence>
<comment type="caution">
    <text evidence="1">The sequence shown here is derived from an EMBL/GenBank/DDBJ whole genome shotgun (WGS) entry which is preliminary data.</text>
</comment>
<gene>
    <name evidence="1" type="ORF">F5876DRAFT_67946</name>
</gene>
<proteinExistence type="predicted"/>